<dbReference type="CDD" id="cd00830">
    <property type="entry name" value="KAS_III"/>
    <property type="match status" value="1"/>
</dbReference>
<dbReference type="Pfam" id="PF08545">
    <property type="entry name" value="ACP_syn_III"/>
    <property type="match status" value="1"/>
</dbReference>
<comment type="domain">
    <text evidence="10">The last Arg residue of the ACP-binding site is essential for the weak association between ACP/AcpP and FabH.</text>
</comment>
<evidence type="ECO:0000313" key="14">
    <source>
        <dbReference type="EMBL" id="MCY1012350.1"/>
    </source>
</evidence>
<evidence type="ECO:0000256" key="5">
    <source>
        <dbReference type="ARBA" id="ARBA00022832"/>
    </source>
</evidence>
<keyword evidence="6 10" id="KW-0443">Lipid metabolism</keyword>
<feature type="compositionally biased region" description="Basic residues" evidence="11">
    <location>
        <begin position="559"/>
        <end position="571"/>
    </location>
</feature>
<proteinExistence type="inferred from homology"/>
<gene>
    <name evidence="10" type="primary">fabH</name>
    <name evidence="14" type="ORF">OV079_43810</name>
</gene>
<accession>A0A9X3EZC7</accession>
<dbReference type="Gene3D" id="3.40.47.10">
    <property type="match status" value="1"/>
</dbReference>
<feature type="region of interest" description="Disordered" evidence="11">
    <location>
        <begin position="337"/>
        <end position="425"/>
    </location>
</feature>
<evidence type="ECO:0000256" key="9">
    <source>
        <dbReference type="ARBA" id="ARBA00023315"/>
    </source>
</evidence>
<evidence type="ECO:0000256" key="11">
    <source>
        <dbReference type="SAM" id="MobiDB-lite"/>
    </source>
</evidence>
<dbReference type="InterPro" id="IPR013747">
    <property type="entry name" value="ACP_syn_III_C"/>
</dbReference>
<feature type="compositionally biased region" description="Low complexity" evidence="11">
    <location>
        <begin position="372"/>
        <end position="408"/>
    </location>
</feature>
<dbReference type="AlphaFoldDB" id="A0A9X3EZC7"/>
<feature type="active site" evidence="10">
    <location>
        <position position="290"/>
    </location>
</feature>
<dbReference type="GO" id="GO:0006633">
    <property type="term" value="P:fatty acid biosynthetic process"/>
    <property type="evidence" value="ECO:0007669"/>
    <property type="project" value="UniProtKB-UniRule"/>
</dbReference>
<feature type="region of interest" description="ACP-binding" evidence="10">
    <location>
        <begin position="261"/>
        <end position="265"/>
    </location>
</feature>
<evidence type="ECO:0000256" key="7">
    <source>
        <dbReference type="ARBA" id="ARBA00023160"/>
    </source>
</evidence>
<dbReference type="Pfam" id="PF08541">
    <property type="entry name" value="ACP_syn_III_C"/>
    <property type="match status" value="1"/>
</dbReference>
<evidence type="ECO:0000259" key="13">
    <source>
        <dbReference type="Pfam" id="PF08545"/>
    </source>
</evidence>
<evidence type="ECO:0000256" key="4">
    <source>
        <dbReference type="ARBA" id="ARBA00022679"/>
    </source>
</evidence>
<comment type="subunit">
    <text evidence="10">Homodimer.</text>
</comment>
<dbReference type="InterPro" id="IPR004655">
    <property type="entry name" value="FabH"/>
</dbReference>
<dbReference type="GO" id="GO:0044550">
    <property type="term" value="P:secondary metabolite biosynthetic process"/>
    <property type="evidence" value="ECO:0007669"/>
    <property type="project" value="TreeGrafter"/>
</dbReference>
<keyword evidence="8 10" id="KW-0511">Multifunctional enzyme</keyword>
<keyword evidence="9 10" id="KW-0012">Acyltransferase</keyword>
<name>A0A9X3EZC7_9BACT</name>
<keyword evidence="4 10" id="KW-0808">Transferase</keyword>
<keyword evidence="15" id="KW-1185">Reference proteome</keyword>
<feature type="compositionally biased region" description="Basic and acidic residues" evidence="11">
    <location>
        <begin position="514"/>
        <end position="527"/>
    </location>
</feature>
<evidence type="ECO:0000256" key="1">
    <source>
        <dbReference type="ARBA" id="ARBA00008642"/>
    </source>
</evidence>
<dbReference type="EMBL" id="JAPNKE010000002">
    <property type="protein sequence ID" value="MCY1012350.1"/>
    <property type="molecule type" value="Genomic_DNA"/>
</dbReference>
<comment type="caution">
    <text evidence="14">The sequence shown here is derived from an EMBL/GenBank/DDBJ whole genome shotgun (WGS) entry which is preliminary data.</text>
</comment>
<dbReference type="PANTHER" id="PTHR34069">
    <property type="entry name" value="3-OXOACYL-[ACYL-CARRIER-PROTEIN] SYNTHASE 3"/>
    <property type="match status" value="1"/>
</dbReference>
<feature type="active site" evidence="10">
    <location>
        <position position="115"/>
    </location>
</feature>
<dbReference type="InterPro" id="IPR013751">
    <property type="entry name" value="ACP_syn_III_N"/>
</dbReference>
<feature type="region of interest" description="Disordered" evidence="11">
    <location>
        <begin position="497"/>
        <end position="571"/>
    </location>
</feature>
<evidence type="ECO:0000256" key="8">
    <source>
        <dbReference type="ARBA" id="ARBA00023268"/>
    </source>
</evidence>
<feature type="domain" description="Beta-ketoacyl-[acyl-carrier-protein] synthase III N-terminal" evidence="13">
    <location>
        <begin position="109"/>
        <end position="190"/>
    </location>
</feature>
<evidence type="ECO:0000256" key="6">
    <source>
        <dbReference type="ARBA" id="ARBA00023098"/>
    </source>
</evidence>
<comment type="subcellular location">
    <subcellularLocation>
        <location evidence="10">Cytoplasm</location>
    </subcellularLocation>
</comment>
<keyword evidence="2 10" id="KW-0963">Cytoplasm</keyword>
<dbReference type="GO" id="GO:0005737">
    <property type="term" value="C:cytoplasm"/>
    <property type="evidence" value="ECO:0007669"/>
    <property type="project" value="UniProtKB-SubCell"/>
</dbReference>
<dbReference type="GO" id="GO:0033818">
    <property type="term" value="F:beta-ketoacyl-acyl-carrier-protein synthase III activity"/>
    <property type="evidence" value="ECO:0007669"/>
    <property type="project" value="UniProtKB-UniRule"/>
</dbReference>
<dbReference type="EC" id="2.3.1.180" evidence="10"/>
<comment type="catalytic activity">
    <reaction evidence="10">
        <text>malonyl-[ACP] + acetyl-CoA + H(+) = 3-oxobutanoyl-[ACP] + CO2 + CoA</text>
        <dbReference type="Rhea" id="RHEA:12080"/>
        <dbReference type="Rhea" id="RHEA-COMP:9623"/>
        <dbReference type="Rhea" id="RHEA-COMP:9625"/>
        <dbReference type="ChEBI" id="CHEBI:15378"/>
        <dbReference type="ChEBI" id="CHEBI:16526"/>
        <dbReference type="ChEBI" id="CHEBI:57287"/>
        <dbReference type="ChEBI" id="CHEBI:57288"/>
        <dbReference type="ChEBI" id="CHEBI:78449"/>
        <dbReference type="ChEBI" id="CHEBI:78450"/>
        <dbReference type="EC" id="2.3.1.180"/>
    </reaction>
</comment>
<feature type="compositionally biased region" description="Gly residues" evidence="11">
    <location>
        <begin position="348"/>
        <end position="357"/>
    </location>
</feature>
<comment type="function">
    <text evidence="10">Catalyzes the condensation reaction of fatty acid synthesis by the addition to an acyl acceptor of two carbons from malonyl-ACP. Catalyzes the first condensation reaction which initiates fatty acid synthesis and may therefore play a role in governing the total rate of fatty acid production. Possesses both acetoacetyl-ACP synthase and acetyl transacylase activities. Its substrate specificity determines the biosynthesis of branched-chain and/or straight-chain of fatty acids.</text>
</comment>
<feature type="domain" description="Beta-ketoacyl-[acyl-carrier-protein] synthase III C-terminal" evidence="12">
    <location>
        <begin position="245"/>
        <end position="330"/>
    </location>
</feature>
<protein>
    <recommendedName>
        <fullName evidence="10">Beta-ketoacyl-[acyl-carrier-protein] synthase III</fullName>
        <shortName evidence="10">Beta-ketoacyl-ACP synthase III</shortName>
        <shortName evidence="10">KAS III</shortName>
        <ecNumber evidence="10">2.3.1.180</ecNumber>
    </recommendedName>
    <alternativeName>
        <fullName evidence="10">3-oxoacyl-[acyl-carrier-protein] synthase 3</fullName>
    </alternativeName>
    <alternativeName>
        <fullName evidence="10">3-oxoacyl-[acyl-carrier-protein] synthase III</fullName>
    </alternativeName>
</protein>
<evidence type="ECO:0000256" key="2">
    <source>
        <dbReference type="ARBA" id="ARBA00022490"/>
    </source>
</evidence>
<evidence type="ECO:0000259" key="12">
    <source>
        <dbReference type="Pfam" id="PF08541"/>
    </source>
</evidence>
<dbReference type="NCBIfam" id="TIGR00747">
    <property type="entry name" value="fabH"/>
    <property type="match status" value="1"/>
</dbReference>
<comment type="similarity">
    <text evidence="1 10">Belongs to the thiolase-like superfamily. FabH family.</text>
</comment>
<dbReference type="NCBIfam" id="NF006829">
    <property type="entry name" value="PRK09352.1"/>
    <property type="match status" value="1"/>
</dbReference>
<dbReference type="PANTHER" id="PTHR34069:SF2">
    <property type="entry name" value="BETA-KETOACYL-[ACYL-CARRIER-PROTEIN] SYNTHASE III"/>
    <property type="match status" value="1"/>
</dbReference>
<reference evidence="14" key="1">
    <citation type="submission" date="2022-11" db="EMBL/GenBank/DDBJ databases">
        <title>Minimal conservation of predation-associated metabolite biosynthetic gene clusters underscores biosynthetic potential of Myxococcota including descriptions for ten novel species: Archangium lansinium sp. nov., Myxococcus landrumus sp. nov., Nannocystis bai.</title>
        <authorList>
            <person name="Ahearne A."/>
            <person name="Stevens C."/>
            <person name="Phillips K."/>
        </authorList>
    </citation>
    <scope>NUCLEOTIDE SEQUENCE</scope>
    <source>
        <strain evidence="14">Na p29</strain>
    </source>
</reference>
<sequence>MTKRAAILGSGHYVPTRVVTNDDLSKLMPTSDEWIHQRTGIRERRFIERTGIGASDLALPAAKMALEQAGRDVKDVDAVIFATLSPDVNFPGSGCFLAHKLGIPGVPALDVRNQCSGFLYSLSVADAWVRAGVYKNVLIAGAEVHSTGMEFNERGRDVAVLFGDGAGCVLVGEATRDGQGIHNVELHADGVGAQELWVEAPASMYIPRLTPEMFDEGRHFPRMNGKQVFRWATEKMPEVAHSVVRRAGLTMTDIDMFVPHQANMRINQLVAAKLGIPDDRVVHNIERYGNTTAATIPIGISESWRAGKIGPGSRVLMAAFGAGFTWAGSVTVSRTCRRGQHDARDQAAGGGRGGAAGAGRRRRVRRPDRAGARASSWPTRTTTSWSRSRATRSSAWSPRSTTSTPTRPIRSCGSTRSAWPRRTAGRGSARRCCRRRWRWAASSAAAWRGWRPSARTPRRCGCTRPRAGRRSRRRRCCSRSASTEACADRRRRVERCLPGSGGERNALQRSRGRLRADRAGDTKHAENADPTPRSACASRKTTWSSSMSEAWRSRTASTRARRCAPARARTG</sequence>
<dbReference type="HAMAP" id="MF_01815">
    <property type="entry name" value="FabH"/>
    <property type="match status" value="1"/>
</dbReference>
<keyword evidence="7 10" id="KW-0275">Fatty acid biosynthesis</keyword>
<comment type="pathway">
    <text evidence="10">Lipid metabolism; fatty acid biosynthesis.</text>
</comment>
<dbReference type="GO" id="GO:0004315">
    <property type="term" value="F:3-oxoacyl-[acyl-carrier-protein] synthase activity"/>
    <property type="evidence" value="ECO:0007669"/>
    <property type="project" value="InterPro"/>
</dbReference>
<dbReference type="SUPFAM" id="SSF53901">
    <property type="entry name" value="Thiolase-like"/>
    <property type="match status" value="1"/>
</dbReference>
<feature type="compositionally biased region" description="Low complexity" evidence="11">
    <location>
        <begin position="548"/>
        <end position="558"/>
    </location>
</feature>
<evidence type="ECO:0000256" key="3">
    <source>
        <dbReference type="ARBA" id="ARBA00022516"/>
    </source>
</evidence>
<dbReference type="InterPro" id="IPR016039">
    <property type="entry name" value="Thiolase-like"/>
</dbReference>
<evidence type="ECO:0000256" key="10">
    <source>
        <dbReference type="HAMAP-Rule" id="MF_01815"/>
    </source>
</evidence>
<evidence type="ECO:0000313" key="15">
    <source>
        <dbReference type="Proteomes" id="UP001150924"/>
    </source>
</evidence>
<dbReference type="Proteomes" id="UP001150924">
    <property type="component" value="Unassembled WGS sequence"/>
</dbReference>
<keyword evidence="3 10" id="KW-0444">Lipid biosynthesis</keyword>
<organism evidence="14 15">
    <name type="scientific">Nannocystis pusilla</name>
    <dbReference type="NCBI Taxonomy" id="889268"/>
    <lineage>
        <taxon>Bacteria</taxon>
        <taxon>Pseudomonadati</taxon>
        <taxon>Myxococcota</taxon>
        <taxon>Polyangia</taxon>
        <taxon>Nannocystales</taxon>
        <taxon>Nannocystaceae</taxon>
        <taxon>Nannocystis</taxon>
    </lineage>
</organism>
<keyword evidence="5 10" id="KW-0276">Fatty acid metabolism</keyword>
<feature type="active site" evidence="10">
    <location>
        <position position="260"/>
    </location>
</feature>